<dbReference type="GO" id="GO:1902600">
    <property type="term" value="P:proton transmembrane transport"/>
    <property type="evidence" value="ECO:0007669"/>
    <property type="project" value="InterPro"/>
</dbReference>
<keyword evidence="9 11" id="KW-0472">Membrane</keyword>
<dbReference type="GO" id="GO:0015297">
    <property type="term" value="F:antiporter activity"/>
    <property type="evidence" value="ECO:0007669"/>
    <property type="project" value="UniProtKB-KW"/>
</dbReference>
<feature type="transmembrane region" description="Helical" evidence="11">
    <location>
        <begin position="178"/>
        <end position="201"/>
    </location>
</feature>
<dbReference type="Pfam" id="PF00582">
    <property type="entry name" value="Usp"/>
    <property type="match status" value="1"/>
</dbReference>
<dbReference type="InterPro" id="IPR038770">
    <property type="entry name" value="Na+/solute_symporter_sf"/>
</dbReference>
<feature type="transmembrane region" description="Helical" evidence="11">
    <location>
        <begin position="327"/>
        <end position="350"/>
    </location>
</feature>
<accession>A0A832G6T3</accession>
<dbReference type="SUPFAM" id="SSF52402">
    <property type="entry name" value="Adenine nucleotide alpha hydrolases-like"/>
    <property type="match status" value="2"/>
</dbReference>
<evidence type="ECO:0000256" key="9">
    <source>
        <dbReference type="ARBA" id="ARBA00023136"/>
    </source>
</evidence>
<feature type="domain" description="UspA" evidence="12">
    <location>
        <begin position="577"/>
        <end position="712"/>
    </location>
</feature>
<dbReference type="AlphaFoldDB" id="A0A832G6T3"/>
<keyword evidence="7" id="KW-0915">Sodium</keyword>
<dbReference type="EMBL" id="DSVI01000008">
    <property type="protein sequence ID" value="HGT47876.1"/>
    <property type="molecule type" value="Genomic_DNA"/>
</dbReference>
<feature type="transmembrane region" description="Helical" evidence="11">
    <location>
        <begin position="43"/>
        <end position="64"/>
    </location>
</feature>
<evidence type="ECO:0000256" key="6">
    <source>
        <dbReference type="ARBA" id="ARBA00022989"/>
    </source>
</evidence>
<evidence type="ECO:0000256" key="8">
    <source>
        <dbReference type="ARBA" id="ARBA00023065"/>
    </source>
</evidence>
<feature type="transmembrane region" description="Helical" evidence="11">
    <location>
        <begin position="362"/>
        <end position="385"/>
    </location>
</feature>
<proteinExistence type="inferred from homology"/>
<dbReference type="PANTHER" id="PTHR43562:SF3">
    <property type="entry name" value="SODIUM ION_PROTON EXCHANGER (EUROFUNG)"/>
    <property type="match status" value="1"/>
</dbReference>
<dbReference type="Gene3D" id="1.20.1530.20">
    <property type="match status" value="1"/>
</dbReference>
<dbReference type="GO" id="GO:0006814">
    <property type="term" value="P:sodium ion transport"/>
    <property type="evidence" value="ECO:0007669"/>
    <property type="project" value="UniProtKB-KW"/>
</dbReference>
<comment type="subcellular location">
    <subcellularLocation>
        <location evidence="1">Membrane</location>
        <topology evidence="1">Multi-pass membrane protein</topology>
    </subcellularLocation>
</comment>
<gene>
    <name evidence="14" type="ORF">ENS56_07565</name>
</gene>
<name>A0A832G6T3_9BACT</name>
<dbReference type="InterPro" id="IPR006153">
    <property type="entry name" value="Cation/H_exchanger_TM"/>
</dbReference>
<feature type="transmembrane region" description="Helical" evidence="11">
    <location>
        <begin position="213"/>
        <end position="233"/>
    </location>
</feature>
<feature type="transmembrane region" description="Helical" evidence="11">
    <location>
        <begin position="392"/>
        <end position="411"/>
    </location>
</feature>
<keyword evidence="3" id="KW-0813">Transport</keyword>
<keyword evidence="6 11" id="KW-1133">Transmembrane helix</keyword>
<feature type="transmembrane region" description="Helical" evidence="11">
    <location>
        <begin position="293"/>
        <end position="315"/>
    </location>
</feature>
<evidence type="ECO:0000313" key="14">
    <source>
        <dbReference type="EMBL" id="HGT47876.1"/>
    </source>
</evidence>
<dbReference type="GO" id="GO:0016020">
    <property type="term" value="C:membrane"/>
    <property type="evidence" value="ECO:0007669"/>
    <property type="project" value="UniProtKB-SubCell"/>
</dbReference>
<dbReference type="PANTHER" id="PTHR43562">
    <property type="entry name" value="NAPA-TYPE SODIUM/HYDROGEN ANTIPORTER"/>
    <property type="match status" value="1"/>
</dbReference>
<keyword evidence="5 11" id="KW-0812">Transmembrane</keyword>
<evidence type="ECO:0000256" key="11">
    <source>
        <dbReference type="SAM" id="Phobius"/>
    </source>
</evidence>
<organism evidence="14">
    <name type="scientific">Ignavibacterium album</name>
    <dbReference type="NCBI Taxonomy" id="591197"/>
    <lineage>
        <taxon>Bacteria</taxon>
        <taxon>Pseudomonadati</taxon>
        <taxon>Ignavibacteriota</taxon>
        <taxon>Ignavibacteria</taxon>
        <taxon>Ignavibacteriales</taxon>
        <taxon>Ignavibacteriaceae</taxon>
        <taxon>Ignavibacterium</taxon>
    </lineage>
</organism>
<keyword evidence="8" id="KW-0406">Ion transport</keyword>
<feature type="domain" description="Cation/H+ exchanger transmembrane" evidence="13">
    <location>
        <begin position="28"/>
        <end position="415"/>
    </location>
</feature>
<dbReference type="PRINTS" id="PR01438">
    <property type="entry name" value="UNVRSLSTRESS"/>
</dbReference>
<dbReference type="CDD" id="cd00293">
    <property type="entry name" value="USP-like"/>
    <property type="match status" value="2"/>
</dbReference>
<evidence type="ECO:0000259" key="13">
    <source>
        <dbReference type="Pfam" id="PF00999"/>
    </source>
</evidence>
<keyword evidence="4" id="KW-0050">Antiport</keyword>
<feature type="transmembrane region" description="Helical" evidence="11">
    <location>
        <begin position="253"/>
        <end position="281"/>
    </location>
</feature>
<dbReference type="Pfam" id="PF00999">
    <property type="entry name" value="Na_H_Exchanger"/>
    <property type="match status" value="1"/>
</dbReference>
<feature type="transmembrane region" description="Helical" evidence="11">
    <location>
        <begin position="113"/>
        <end position="132"/>
    </location>
</feature>
<sequence length="715" mass="78682">MNIEKREKLLHQEILKILVQLLLLLFAARLLGEISQKLKQPAVIGEIIAGVLLGPSILGNIEFISPYVNLYQYPSVMLEIVSLLGALMLLFITGYEIDLGLIKHHFKSASSTALGGLVIPFLSGFFICYLIPDKLLVNPEERFIFSLFIATAMSVSAIPVIAKVLIDLNLLRRDIGQITIAAGMIDDTVAWIILSFVLGLIQIGSVTISDSAYAIVKVLLFVSLSFFIGRVLAKELTQFVQDKIQSRYKIITLIFIFILFFSAIAQAIHLEAVFGAFIAGIVFSQVSSLPKDALVRIESITFGVFAPIFFASAGLKVDIKALLNIELALLALVLIVVATLSKIIGAYLGARFLAGIDHWTALSFGAGLNARGAIQIIIATIGLSFNVITPEIFSVIILMAVVTSIMSPILLKFTLGKVIPQEAELKRLEHEAITKDYLIKSLNRILLPVRIRSDYEKKMIEAKIIQQIASKKDLSITLLTITDEQHKNESVTFLDNLAKLFPASDLNKKVVISNNPLESIINEAKKSYDLIVIGATERSAQSQKIFNPLVDELIRLSPCRSLVIQGSGYRDNWQPNKILVPSNASLASKRAAELAFSLVNNPHQEVIIITVIEEKKDVYNLDVEGSVKERQKNFAMQSLLELKKFGESLGVNVKVLVEFGADVENVILSKAIEYKTDLVIVGTDVRPAGDSLYIGPRVERLLNNCSCPVAVFNAQ</sequence>
<evidence type="ECO:0000256" key="3">
    <source>
        <dbReference type="ARBA" id="ARBA00022448"/>
    </source>
</evidence>
<evidence type="ECO:0000256" key="1">
    <source>
        <dbReference type="ARBA" id="ARBA00004141"/>
    </source>
</evidence>
<keyword evidence="10" id="KW-0739">Sodium transport</keyword>
<dbReference type="InterPro" id="IPR006016">
    <property type="entry name" value="UspA"/>
</dbReference>
<comment type="caution">
    <text evidence="14">The sequence shown here is derived from an EMBL/GenBank/DDBJ whole genome shotgun (WGS) entry which is preliminary data.</text>
</comment>
<evidence type="ECO:0000256" key="10">
    <source>
        <dbReference type="ARBA" id="ARBA00023201"/>
    </source>
</evidence>
<dbReference type="InterPro" id="IPR014729">
    <property type="entry name" value="Rossmann-like_a/b/a_fold"/>
</dbReference>
<evidence type="ECO:0000256" key="4">
    <source>
        <dbReference type="ARBA" id="ARBA00022449"/>
    </source>
</evidence>
<feature type="transmembrane region" description="Helical" evidence="11">
    <location>
        <begin position="70"/>
        <end position="92"/>
    </location>
</feature>
<feature type="transmembrane region" description="Helical" evidence="11">
    <location>
        <begin position="144"/>
        <end position="166"/>
    </location>
</feature>
<evidence type="ECO:0000256" key="5">
    <source>
        <dbReference type="ARBA" id="ARBA00022692"/>
    </source>
</evidence>
<reference evidence="14" key="1">
    <citation type="journal article" date="2020" name="mSystems">
        <title>Genome- and Community-Level Interaction Insights into Carbon Utilization and Element Cycling Functions of Hydrothermarchaeota in Hydrothermal Sediment.</title>
        <authorList>
            <person name="Zhou Z."/>
            <person name="Liu Y."/>
            <person name="Xu W."/>
            <person name="Pan J."/>
            <person name="Luo Z.H."/>
            <person name="Li M."/>
        </authorList>
    </citation>
    <scope>NUCLEOTIDE SEQUENCE [LARGE SCALE GENOMIC DNA]</scope>
    <source>
        <strain evidence="14">SpSt-500</strain>
    </source>
</reference>
<dbReference type="Gene3D" id="3.40.50.620">
    <property type="entry name" value="HUPs"/>
    <property type="match status" value="2"/>
</dbReference>
<protein>
    <submittedName>
        <fullName evidence="14">Uncharacterized protein</fullName>
    </submittedName>
</protein>
<dbReference type="InterPro" id="IPR006015">
    <property type="entry name" value="Universal_stress_UspA"/>
</dbReference>
<evidence type="ECO:0000256" key="7">
    <source>
        <dbReference type="ARBA" id="ARBA00023053"/>
    </source>
</evidence>
<evidence type="ECO:0000256" key="2">
    <source>
        <dbReference type="ARBA" id="ARBA00008791"/>
    </source>
</evidence>
<comment type="similarity">
    <text evidence="2">Belongs to the universal stress protein A family.</text>
</comment>
<evidence type="ECO:0000259" key="12">
    <source>
        <dbReference type="Pfam" id="PF00582"/>
    </source>
</evidence>